<evidence type="ECO:0000313" key="2">
    <source>
        <dbReference type="Proteomes" id="UP001159363"/>
    </source>
</evidence>
<comment type="caution">
    <text evidence="1">The sequence shown here is derived from an EMBL/GenBank/DDBJ whole genome shotgun (WGS) entry which is preliminary data.</text>
</comment>
<sequence>MVWFLLTLVNRKILSRIVHHLPERSHSFFPCNQNFAHIEQRKKRKEVLYEPKQWYEVVEGCGKDFHIHHVSQNDVLGLKTKLQPYFKKCVNYNRRPFSVLKYKVFIYDEKHPDKVLVSESHAYIESEMEKYKLLKVPLGNDALQAQHAYDTSIPLNPLKYDDVMKLALKYVPPVHFPFFENLKRGDAKECDDDDG</sequence>
<accession>A0ABQ9HBN4</accession>
<organism evidence="1 2">
    <name type="scientific">Dryococelus australis</name>
    <dbReference type="NCBI Taxonomy" id="614101"/>
    <lineage>
        <taxon>Eukaryota</taxon>
        <taxon>Metazoa</taxon>
        <taxon>Ecdysozoa</taxon>
        <taxon>Arthropoda</taxon>
        <taxon>Hexapoda</taxon>
        <taxon>Insecta</taxon>
        <taxon>Pterygota</taxon>
        <taxon>Neoptera</taxon>
        <taxon>Polyneoptera</taxon>
        <taxon>Phasmatodea</taxon>
        <taxon>Verophasmatodea</taxon>
        <taxon>Anareolatae</taxon>
        <taxon>Phasmatidae</taxon>
        <taxon>Eurycanthinae</taxon>
        <taxon>Dryococelus</taxon>
    </lineage>
</organism>
<dbReference type="EMBL" id="JARBHB010000006">
    <property type="protein sequence ID" value="KAJ8881713.1"/>
    <property type="molecule type" value="Genomic_DNA"/>
</dbReference>
<dbReference type="Proteomes" id="UP001159363">
    <property type="component" value="Chromosome 5"/>
</dbReference>
<name>A0ABQ9HBN4_9NEOP</name>
<gene>
    <name evidence="1" type="ORF">PR048_018199</name>
</gene>
<proteinExistence type="predicted"/>
<evidence type="ECO:0000313" key="1">
    <source>
        <dbReference type="EMBL" id="KAJ8881713.1"/>
    </source>
</evidence>
<keyword evidence="2" id="KW-1185">Reference proteome</keyword>
<reference evidence="1 2" key="1">
    <citation type="submission" date="2023-02" db="EMBL/GenBank/DDBJ databases">
        <title>LHISI_Scaffold_Assembly.</title>
        <authorList>
            <person name="Stuart O.P."/>
            <person name="Cleave R."/>
            <person name="Magrath M.J.L."/>
            <person name="Mikheyev A.S."/>
        </authorList>
    </citation>
    <scope>NUCLEOTIDE SEQUENCE [LARGE SCALE GENOMIC DNA]</scope>
    <source>
        <strain evidence="1">Daus_M_001</strain>
        <tissue evidence="1">Leg muscle</tissue>
    </source>
</reference>
<protein>
    <submittedName>
        <fullName evidence="1">Uncharacterized protein</fullName>
    </submittedName>
</protein>